<dbReference type="SUPFAM" id="SSF103473">
    <property type="entry name" value="MFS general substrate transporter"/>
    <property type="match status" value="1"/>
</dbReference>
<protein>
    <recommendedName>
        <fullName evidence="8">Inorganic phosphate cotransporter</fullName>
    </recommendedName>
</protein>
<comment type="subcellular location">
    <subcellularLocation>
        <location evidence="1">Membrane</location>
        <topology evidence="1">Multi-pass membrane protein</topology>
    </subcellularLocation>
</comment>
<dbReference type="InterPro" id="IPR050382">
    <property type="entry name" value="MFS_Na/Anion_cotransporter"/>
</dbReference>
<evidence type="ECO:0000256" key="3">
    <source>
        <dbReference type="ARBA" id="ARBA00022989"/>
    </source>
</evidence>
<keyword evidence="3 5" id="KW-1133">Transmembrane helix</keyword>
<feature type="transmembrane region" description="Helical" evidence="5">
    <location>
        <begin position="172"/>
        <end position="193"/>
    </location>
</feature>
<evidence type="ECO:0000313" key="7">
    <source>
        <dbReference type="Proteomes" id="UP001189429"/>
    </source>
</evidence>
<dbReference type="PANTHER" id="PTHR11662:SF399">
    <property type="entry name" value="FI19708P1-RELATED"/>
    <property type="match status" value="1"/>
</dbReference>
<keyword evidence="2 5" id="KW-0812">Transmembrane</keyword>
<organism evidence="6 7">
    <name type="scientific">Prorocentrum cordatum</name>
    <dbReference type="NCBI Taxonomy" id="2364126"/>
    <lineage>
        <taxon>Eukaryota</taxon>
        <taxon>Sar</taxon>
        <taxon>Alveolata</taxon>
        <taxon>Dinophyceae</taxon>
        <taxon>Prorocentrales</taxon>
        <taxon>Prorocentraceae</taxon>
        <taxon>Prorocentrum</taxon>
    </lineage>
</organism>
<evidence type="ECO:0000256" key="5">
    <source>
        <dbReference type="SAM" id="Phobius"/>
    </source>
</evidence>
<dbReference type="InterPro" id="IPR036259">
    <property type="entry name" value="MFS_trans_sf"/>
</dbReference>
<name>A0ABN9UID4_9DINO</name>
<evidence type="ECO:0008006" key="8">
    <source>
        <dbReference type="Google" id="ProtNLM"/>
    </source>
</evidence>
<gene>
    <name evidence="6" type="ORF">PCOR1329_LOCUS48474</name>
</gene>
<evidence type="ECO:0000256" key="4">
    <source>
        <dbReference type="ARBA" id="ARBA00023136"/>
    </source>
</evidence>
<evidence type="ECO:0000313" key="6">
    <source>
        <dbReference type="EMBL" id="CAK0858935.1"/>
    </source>
</evidence>
<keyword evidence="4 5" id="KW-0472">Membrane</keyword>
<reference evidence="6" key="1">
    <citation type="submission" date="2023-10" db="EMBL/GenBank/DDBJ databases">
        <authorList>
            <person name="Chen Y."/>
            <person name="Shah S."/>
            <person name="Dougan E. K."/>
            <person name="Thang M."/>
            <person name="Chan C."/>
        </authorList>
    </citation>
    <scope>NUCLEOTIDE SEQUENCE [LARGE SCALE GENOMIC DNA]</scope>
</reference>
<dbReference type="PANTHER" id="PTHR11662">
    <property type="entry name" value="SOLUTE CARRIER FAMILY 17"/>
    <property type="match status" value="1"/>
</dbReference>
<sequence length="229" mass="23550">MFVERFEGTTAAIRGRTGANTSPLGGAKVDVCADSSSPSHGWRVPHVARGGWHRLQVRLRLPDGPPAPAGGPRVVAQGQTGVVEPGLCWPGRGHADGRAPDTPSACVFALTLAAASQGVHSCGFKANYLDLTSAHSGALAGIGNTFASIASAAGPVITSAALARAPGDWESLFGGLFMLNVSGAAVVLLWLCVENLDTRRKPSEDGKDATSVVWSFSSLFGFSLSRSSP</sequence>
<dbReference type="EMBL" id="CAUYUJ010015853">
    <property type="protein sequence ID" value="CAK0858935.1"/>
    <property type="molecule type" value="Genomic_DNA"/>
</dbReference>
<evidence type="ECO:0000256" key="1">
    <source>
        <dbReference type="ARBA" id="ARBA00004141"/>
    </source>
</evidence>
<dbReference type="Proteomes" id="UP001189429">
    <property type="component" value="Unassembled WGS sequence"/>
</dbReference>
<evidence type="ECO:0000256" key="2">
    <source>
        <dbReference type="ARBA" id="ARBA00022692"/>
    </source>
</evidence>
<comment type="caution">
    <text evidence="6">The sequence shown here is derived from an EMBL/GenBank/DDBJ whole genome shotgun (WGS) entry which is preliminary data.</text>
</comment>
<accession>A0ABN9UID4</accession>
<keyword evidence="7" id="KW-1185">Reference proteome</keyword>
<proteinExistence type="predicted"/>